<evidence type="ECO:0000256" key="6">
    <source>
        <dbReference type="ARBA" id="ARBA00023136"/>
    </source>
</evidence>
<keyword evidence="7" id="KW-0675">Receptor</keyword>
<dbReference type="EMBL" id="CALOZG010000085">
    <property type="protein sequence ID" value="CAH4037799.1"/>
    <property type="molecule type" value="Genomic_DNA"/>
</dbReference>
<organism evidence="10 11">
    <name type="scientific">Pieris brassicae</name>
    <name type="common">White butterfly</name>
    <name type="synonym">Large white butterfly</name>
    <dbReference type="NCBI Taxonomy" id="7116"/>
    <lineage>
        <taxon>Eukaryota</taxon>
        <taxon>Metazoa</taxon>
        <taxon>Ecdysozoa</taxon>
        <taxon>Arthropoda</taxon>
        <taxon>Hexapoda</taxon>
        <taxon>Insecta</taxon>
        <taxon>Pterygota</taxon>
        <taxon>Neoptera</taxon>
        <taxon>Endopterygota</taxon>
        <taxon>Lepidoptera</taxon>
        <taxon>Glossata</taxon>
        <taxon>Ditrysia</taxon>
        <taxon>Papilionoidea</taxon>
        <taxon>Pieridae</taxon>
        <taxon>Pierinae</taxon>
        <taxon>Pieris</taxon>
    </lineage>
</organism>
<keyword evidence="6 9" id="KW-0472">Membrane</keyword>
<evidence type="ECO:0000256" key="9">
    <source>
        <dbReference type="SAM" id="Phobius"/>
    </source>
</evidence>
<feature type="transmembrane region" description="Helical" evidence="9">
    <location>
        <begin position="137"/>
        <end position="156"/>
    </location>
</feature>
<keyword evidence="3 9" id="KW-0812">Transmembrane</keyword>
<evidence type="ECO:0000256" key="7">
    <source>
        <dbReference type="ARBA" id="ARBA00023170"/>
    </source>
</evidence>
<feature type="transmembrane region" description="Helical" evidence="9">
    <location>
        <begin position="25"/>
        <end position="47"/>
    </location>
</feature>
<evidence type="ECO:0000256" key="5">
    <source>
        <dbReference type="ARBA" id="ARBA00022989"/>
    </source>
</evidence>
<evidence type="ECO:0000313" key="10">
    <source>
        <dbReference type="EMBL" id="CAH4037799.1"/>
    </source>
</evidence>
<reference evidence="10" key="1">
    <citation type="submission" date="2022-05" db="EMBL/GenBank/DDBJ databases">
        <authorList>
            <person name="Okamura Y."/>
        </authorList>
    </citation>
    <scope>NUCLEOTIDE SEQUENCE</scope>
</reference>
<keyword evidence="8" id="KW-0807">Transducer</keyword>
<dbReference type="GO" id="GO:0005549">
    <property type="term" value="F:odorant binding"/>
    <property type="evidence" value="ECO:0007669"/>
    <property type="project" value="InterPro"/>
</dbReference>
<keyword evidence="5 9" id="KW-1133">Transmembrane helix</keyword>
<evidence type="ECO:0000256" key="1">
    <source>
        <dbReference type="ARBA" id="ARBA00004141"/>
    </source>
</evidence>
<accession>A0A9P0TSU6</accession>
<dbReference type="Proteomes" id="UP001152562">
    <property type="component" value="Unassembled WGS sequence"/>
</dbReference>
<evidence type="ECO:0000256" key="8">
    <source>
        <dbReference type="ARBA" id="ARBA00023224"/>
    </source>
</evidence>
<evidence type="ECO:0000313" key="11">
    <source>
        <dbReference type="Proteomes" id="UP001152562"/>
    </source>
</evidence>
<gene>
    <name evidence="10" type="ORF">PIBRA_LOCUS13425</name>
</gene>
<dbReference type="Pfam" id="PF02949">
    <property type="entry name" value="7tm_6"/>
    <property type="match status" value="1"/>
</dbReference>
<keyword evidence="11" id="KW-1185">Reference proteome</keyword>
<evidence type="ECO:0000256" key="4">
    <source>
        <dbReference type="ARBA" id="ARBA00022725"/>
    </source>
</evidence>
<feature type="transmembrane region" description="Helical" evidence="9">
    <location>
        <begin position="181"/>
        <end position="205"/>
    </location>
</feature>
<dbReference type="GO" id="GO:0004984">
    <property type="term" value="F:olfactory receptor activity"/>
    <property type="evidence" value="ECO:0007669"/>
    <property type="project" value="InterPro"/>
</dbReference>
<dbReference type="GO" id="GO:0016020">
    <property type="term" value="C:membrane"/>
    <property type="evidence" value="ECO:0007669"/>
    <property type="project" value="UniProtKB-SubCell"/>
</dbReference>
<dbReference type="GO" id="GO:0007165">
    <property type="term" value="P:signal transduction"/>
    <property type="evidence" value="ECO:0007669"/>
    <property type="project" value="UniProtKB-KW"/>
</dbReference>
<name>A0A9P0TSU6_PIEBR</name>
<evidence type="ECO:0000256" key="2">
    <source>
        <dbReference type="ARBA" id="ARBA00022606"/>
    </source>
</evidence>
<dbReference type="InterPro" id="IPR004117">
    <property type="entry name" value="7tm6_olfct_rcpt"/>
</dbReference>
<evidence type="ECO:0000256" key="3">
    <source>
        <dbReference type="ARBA" id="ARBA00022692"/>
    </source>
</evidence>
<comment type="subcellular location">
    <subcellularLocation>
        <location evidence="1">Membrane</location>
        <topology evidence="1">Multi-pass membrane protein</topology>
    </subcellularLocation>
</comment>
<dbReference type="AlphaFoldDB" id="A0A9P0TSU6"/>
<proteinExistence type="predicted"/>
<protein>
    <recommendedName>
        <fullName evidence="12">Odorant receptor</fullName>
    </recommendedName>
</protein>
<sequence length="308" mass="35332">MEVTIKHWVKRTGLWFGPLGDSTNWFAKICIICFFMTNAAQFVSLIINRNDPAHLFRCFSVLSFCGMGFIKLTSLQLSRKSWRFLYNKMYIMENEQLNNDDTTVNYESEDEENRTFSPHILLYTKQFVTTSSWLAKMYSFTAVVYILSPFIEYAIYSANGVVDGFRVHVLPIWSPLDNVSIIGYVFTLIIEIIASIYCVAIHITFDTFATGTMIIICGQFSSLREYSKQICGSGKRCDLNLKRDARAHYRIKKCNFIHVTLLRVLYLLGMAHLRHPGGVLAAKYAVKLRFYAQACLTVVDSLPGLLMF</sequence>
<comment type="caution">
    <text evidence="10">The sequence shown here is derived from an EMBL/GenBank/DDBJ whole genome shotgun (WGS) entry which is preliminary data.</text>
</comment>
<keyword evidence="2" id="KW-0716">Sensory transduction</keyword>
<evidence type="ECO:0008006" key="12">
    <source>
        <dbReference type="Google" id="ProtNLM"/>
    </source>
</evidence>
<keyword evidence="4" id="KW-0552">Olfaction</keyword>